<protein>
    <submittedName>
        <fullName evidence="1">Uncharacterized protein</fullName>
    </submittedName>
</protein>
<proteinExistence type="predicted"/>
<name>A0A7M1WEA3_VIBPH</name>
<evidence type="ECO:0000313" key="1">
    <source>
        <dbReference type="EMBL" id="QOS25058.1"/>
    </source>
</evidence>
<dbReference type="EMBL" id="MT898285">
    <property type="protein sequence ID" value="QOS25058.1"/>
    <property type="molecule type" value="Genomic_DNA"/>
</dbReference>
<gene>
    <name evidence="1" type="ORF">VP306_00015</name>
</gene>
<organism evidence="1">
    <name type="scientific">Vibrio parahaemolyticus</name>
    <dbReference type="NCBI Taxonomy" id="670"/>
    <lineage>
        <taxon>Bacteria</taxon>
        <taxon>Pseudomonadati</taxon>
        <taxon>Pseudomonadota</taxon>
        <taxon>Gammaproteobacteria</taxon>
        <taxon>Vibrionales</taxon>
        <taxon>Vibrionaceae</taxon>
        <taxon>Vibrio</taxon>
    </lineage>
</organism>
<sequence>MVTIHQTEVHATHNLLVRFSMNSKKLSSKELQDSTRSHWRVDALTVGLYFTRRRMLYSNR</sequence>
<reference evidence="1" key="1">
    <citation type="submission" date="2020-08" db="EMBL/GenBank/DDBJ databases">
        <title>Genetic structure, function and evolution of capsule biosynthesis loci in Vibrio parahaemolyticus.</title>
        <authorList>
            <person name="Li L."/>
            <person name="Bian S."/>
        </authorList>
    </citation>
    <scope>NUCLEOTIDE SEQUENCE</scope>
    <source>
        <strain evidence="1">VP306</strain>
    </source>
</reference>
<dbReference type="AlphaFoldDB" id="A0A7M1WEA3"/>
<accession>A0A7M1WEA3</accession>